<name>A0ABQ5AW57_9ASTR</name>
<dbReference type="EMBL" id="BQNB010012650">
    <property type="protein sequence ID" value="GJT06229.1"/>
    <property type="molecule type" value="Genomic_DNA"/>
</dbReference>
<gene>
    <name evidence="2" type="ORF">Tco_0840691</name>
</gene>
<accession>A0ABQ5AW57</accession>
<comment type="caution">
    <text evidence="2">The sequence shown here is derived from an EMBL/GenBank/DDBJ whole genome shotgun (WGS) entry which is preliminary data.</text>
</comment>
<evidence type="ECO:0000313" key="3">
    <source>
        <dbReference type="Proteomes" id="UP001151760"/>
    </source>
</evidence>
<sequence>MNVFHLHLLGYLYPSTSEVGVVDSFFLSSFVVAGCGLDLCSGDGKRKDKNGRKEEHQKGRAKQGYGREEERKEGGGRKDREEGGTREVSRDGTKEGKEKGGKRKEPRD</sequence>
<evidence type="ECO:0000256" key="1">
    <source>
        <dbReference type="SAM" id="MobiDB-lite"/>
    </source>
</evidence>
<reference evidence="2" key="1">
    <citation type="journal article" date="2022" name="Int. J. Mol. Sci.">
        <title>Draft Genome of Tanacetum Coccineum: Genomic Comparison of Closely Related Tanacetum-Family Plants.</title>
        <authorList>
            <person name="Yamashiro T."/>
            <person name="Shiraishi A."/>
            <person name="Nakayama K."/>
            <person name="Satake H."/>
        </authorList>
    </citation>
    <scope>NUCLEOTIDE SEQUENCE</scope>
</reference>
<reference evidence="2" key="2">
    <citation type="submission" date="2022-01" db="EMBL/GenBank/DDBJ databases">
        <authorList>
            <person name="Yamashiro T."/>
            <person name="Shiraishi A."/>
            <person name="Satake H."/>
            <person name="Nakayama K."/>
        </authorList>
    </citation>
    <scope>NUCLEOTIDE SEQUENCE</scope>
</reference>
<feature type="compositionally biased region" description="Basic and acidic residues" evidence="1">
    <location>
        <begin position="65"/>
        <end position="108"/>
    </location>
</feature>
<feature type="region of interest" description="Disordered" evidence="1">
    <location>
        <begin position="39"/>
        <end position="108"/>
    </location>
</feature>
<keyword evidence="3" id="KW-1185">Reference proteome</keyword>
<organism evidence="2 3">
    <name type="scientific">Tanacetum coccineum</name>
    <dbReference type="NCBI Taxonomy" id="301880"/>
    <lineage>
        <taxon>Eukaryota</taxon>
        <taxon>Viridiplantae</taxon>
        <taxon>Streptophyta</taxon>
        <taxon>Embryophyta</taxon>
        <taxon>Tracheophyta</taxon>
        <taxon>Spermatophyta</taxon>
        <taxon>Magnoliopsida</taxon>
        <taxon>eudicotyledons</taxon>
        <taxon>Gunneridae</taxon>
        <taxon>Pentapetalae</taxon>
        <taxon>asterids</taxon>
        <taxon>campanulids</taxon>
        <taxon>Asterales</taxon>
        <taxon>Asteraceae</taxon>
        <taxon>Asteroideae</taxon>
        <taxon>Anthemideae</taxon>
        <taxon>Anthemidinae</taxon>
        <taxon>Tanacetum</taxon>
    </lineage>
</organism>
<evidence type="ECO:0000313" key="2">
    <source>
        <dbReference type="EMBL" id="GJT06229.1"/>
    </source>
</evidence>
<dbReference type="Proteomes" id="UP001151760">
    <property type="component" value="Unassembled WGS sequence"/>
</dbReference>
<feature type="compositionally biased region" description="Basic and acidic residues" evidence="1">
    <location>
        <begin position="43"/>
        <end position="58"/>
    </location>
</feature>
<protein>
    <submittedName>
        <fullName evidence="2">Uncharacterized protein</fullName>
    </submittedName>
</protein>
<proteinExistence type="predicted"/>